<dbReference type="Gene3D" id="3.20.20.140">
    <property type="entry name" value="Metal-dependent hydrolases"/>
    <property type="match status" value="1"/>
</dbReference>
<dbReference type="InterPro" id="IPR032466">
    <property type="entry name" value="Metal_Hydrolase"/>
</dbReference>
<accession>A0A6H9WNC1</accession>
<dbReference type="Gene3D" id="2.30.40.10">
    <property type="entry name" value="Urease, subunit C, domain 1"/>
    <property type="match status" value="1"/>
</dbReference>
<dbReference type="SUPFAM" id="SSF51338">
    <property type="entry name" value="Composite domain of metallo-dependent hydrolases"/>
    <property type="match status" value="1"/>
</dbReference>
<dbReference type="SUPFAM" id="SSF51556">
    <property type="entry name" value="Metallo-dependent hydrolases"/>
    <property type="match status" value="1"/>
</dbReference>
<evidence type="ECO:0000313" key="3">
    <source>
        <dbReference type="Proteomes" id="UP000431744"/>
    </source>
</evidence>
<dbReference type="AlphaFoldDB" id="A0A6H9WNC1"/>
<dbReference type="RefSeq" id="WP_158029453.1">
    <property type="nucleotide sequence ID" value="NZ_BMHG01000001.1"/>
</dbReference>
<sequence>MTPFPDLVVTGGQVWDPERTDATAVAIRDGRIAAVGPDAEILAAASPSTRRLDAEGGAIVPGFHDAHVHAVAAGLALLGCDLSDAHDVDGYAHIIRRFAAGTDDEWIVGAGWFGDAFPGGLPHRRLLDELVPDRPAVLTSHDAHGVWVNSRALERARITDDTADPPAGRVVRDASGRATGVLFDAAGELVTRLIPRPDAQRHRDALLAAQERLLSFGITSWHDAIVGEYLTIADPLPTYLEALADGSLRARVTGSIWWPADRGAADAPEILERVHSARAAGFEATGVKIMQDGICENCTAALLEPYRDVHPLTSGDSVIAPGELAEIVTAVDNAGLRVHFHGVGDRAVRECLDAVETARQRNGQGQRHQIAHLDLVSPEDIPRFAELGVTANLQPLWARADQEILERKLPLIGEDRARWHFPFGSLRAARAHLAMGSDWPVTSPDPLWGLYTACTRTAPPDDVHALNTESRETMNVAERLDLATALRAYTQGSAEVIGAQDSVGRLTPGHLADIAILTGPLSDAGSLAEVRVAHTLVGGDVLYSR</sequence>
<dbReference type="PANTHER" id="PTHR22642">
    <property type="entry name" value="IMIDAZOLONEPROPIONASE"/>
    <property type="match status" value="1"/>
</dbReference>
<evidence type="ECO:0000259" key="1">
    <source>
        <dbReference type="Pfam" id="PF07969"/>
    </source>
</evidence>
<proteinExistence type="predicted"/>
<feature type="domain" description="Amidohydrolase 3" evidence="1">
    <location>
        <begin position="52"/>
        <end position="543"/>
    </location>
</feature>
<protein>
    <submittedName>
        <fullName evidence="2">Amidohydrolase</fullName>
    </submittedName>
</protein>
<dbReference type="CDD" id="cd01300">
    <property type="entry name" value="YtcJ_like"/>
    <property type="match status" value="1"/>
</dbReference>
<organism evidence="2 3">
    <name type="scientific">Pseudoclavibacter endophyticus</name>
    <dbReference type="NCBI Taxonomy" id="1778590"/>
    <lineage>
        <taxon>Bacteria</taxon>
        <taxon>Bacillati</taxon>
        <taxon>Actinomycetota</taxon>
        <taxon>Actinomycetes</taxon>
        <taxon>Micrococcales</taxon>
        <taxon>Microbacteriaceae</taxon>
        <taxon>Pseudoclavibacter</taxon>
    </lineage>
</organism>
<gene>
    <name evidence="2" type="ORF">F8O04_11145</name>
</gene>
<dbReference type="Proteomes" id="UP000431744">
    <property type="component" value="Unassembled WGS sequence"/>
</dbReference>
<dbReference type="Pfam" id="PF07969">
    <property type="entry name" value="Amidohydro_3"/>
    <property type="match status" value="1"/>
</dbReference>
<keyword evidence="2" id="KW-0378">Hydrolase</keyword>
<dbReference type="InterPro" id="IPR011059">
    <property type="entry name" value="Metal-dep_hydrolase_composite"/>
</dbReference>
<comment type="caution">
    <text evidence="2">The sequence shown here is derived from an EMBL/GenBank/DDBJ whole genome shotgun (WGS) entry which is preliminary data.</text>
</comment>
<name>A0A6H9WNC1_9MICO</name>
<dbReference type="InterPro" id="IPR033932">
    <property type="entry name" value="YtcJ-like"/>
</dbReference>
<dbReference type="PANTHER" id="PTHR22642:SF2">
    <property type="entry name" value="PROTEIN LONG AFTER FAR-RED 3"/>
    <property type="match status" value="1"/>
</dbReference>
<reference evidence="2 3" key="1">
    <citation type="submission" date="2019-09" db="EMBL/GenBank/DDBJ databases">
        <title>Phylogeny of genus Pseudoclavibacter and closely related genus.</title>
        <authorList>
            <person name="Li Y."/>
        </authorList>
    </citation>
    <scope>NUCLEOTIDE SEQUENCE [LARGE SCALE GENOMIC DNA]</scope>
    <source>
        <strain evidence="2 3">EGI 60007</strain>
    </source>
</reference>
<evidence type="ECO:0000313" key="2">
    <source>
        <dbReference type="EMBL" id="KAB1648258.1"/>
    </source>
</evidence>
<dbReference type="Gene3D" id="3.10.310.70">
    <property type="match status" value="1"/>
</dbReference>
<dbReference type="OrthoDB" id="3238066at2"/>
<dbReference type="GO" id="GO:0016810">
    <property type="term" value="F:hydrolase activity, acting on carbon-nitrogen (but not peptide) bonds"/>
    <property type="evidence" value="ECO:0007669"/>
    <property type="project" value="InterPro"/>
</dbReference>
<dbReference type="InterPro" id="IPR013108">
    <property type="entry name" value="Amidohydro_3"/>
</dbReference>
<dbReference type="EMBL" id="WBJY01000002">
    <property type="protein sequence ID" value="KAB1648258.1"/>
    <property type="molecule type" value="Genomic_DNA"/>
</dbReference>
<keyword evidence="3" id="KW-1185">Reference proteome</keyword>